<organism evidence="1 2">
    <name type="scientific">Acaulospora morrowiae</name>
    <dbReference type="NCBI Taxonomy" id="94023"/>
    <lineage>
        <taxon>Eukaryota</taxon>
        <taxon>Fungi</taxon>
        <taxon>Fungi incertae sedis</taxon>
        <taxon>Mucoromycota</taxon>
        <taxon>Glomeromycotina</taxon>
        <taxon>Glomeromycetes</taxon>
        <taxon>Diversisporales</taxon>
        <taxon>Acaulosporaceae</taxon>
        <taxon>Acaulospora</taxon>
    </lineage>
</organism>
<evidence type="ECO:0000313" key="2">
    <source>
        <dbReference type="Proteomes" id="UP000789342"/>
    </source>
</evidence>
<feature type="non-terminal residue" evidence="1">
    <location>
        <position position="107"/>
    </location>
</feature>
<evidence type="ECO:0000313" key="1">
    <source>
        <dbReference type="EMBL" id="CAG8789994.1"/>
    </source>
</evidence>
<sequence length="107" mass="11966">MTTKTWQKAFVVRSNVISVRLNEKPFLHLMRLAAKQSKIVDVSTQRQQDMTVSAEDDSILQQTRLSAVASGEIQPSSNLGIIEEIPGSLFYEILGFLDPDSIDIMNL</sequence>
<dbReference type="EMBL" id="CAJVPV010060438">
    <property type="protein sequence ID" value="CAG8789994.1"/>
    <property type="molecule type" value="Genomic_DNA"/>
</dbReference>
<dbReference type="AlphaFoldDB" id="A0A9N9JP61"/>
<dbReference type="OrthoDB" id="4087970at2759"/>
<dbReference type="Proteomes" id="UP000789342">
    <property type="component" value="Unassembled WGS sequence"/>
</dbReference>
<gene>
    <name evidence="1" type="ORF">AMORRO_LOCUS18058</name>
</gene>
<proteinExistence type="predicted"/>
<name>A0A9N9JP61_9GLOM</name>
<comment type="caution">
    <text evidence="1">The sequence shown here is derived from an EMBL/GenBank/DDBJ whole genome shotgun (WGS) entry which is preliminary data.</text>
</comment>
<protein>
    <submittedName>
        <fullName evidence="1">13264_t:CDS:1</fullName>
    </submittedName>
</protein>
<keyword evidence="2" id="KW-1185">Reference proteome</keyword>
<reference evidence="1" key="1">
    <citation type="submission" date="2021-06" db="EMBL/GenBank/DDBJ databases">
        <authorList>
            <person name="Kallberg Y."/>
            <person name="Tangrot J."/>
            <person name="Rosling A."/>
        </authorList>
    </citation>
    <scope>NUCLEOTIDE SEQUENCE</scope>
    <source>
        <strain evidence="1">CL551</strain>
    </source>
</reference>
<accession>A0A9N9JP61</accession>